<proteinExistence type="predicted"/>
<dbReference type="Proteomes" id="UP000309038">
    <property type="component" value="Unassembled WGS sequence"/>
</dbReference>
<gene>
    <name evidence="1" type="ORF">EW026_g6886</name>
</gene>
<comment type="caution">
    <text evidence="1">The sequence shown here is derived from an EMBL/GenBank/DDBJ whole genome shotgun (WGS) entry which is preliminary data.</text>
</comment>
<evidence type="ECO:0000313" key="1">
    <source>
        <dbReference type="EMBL" id="THG94616.1"/>
    </source>
</evidence>
<keyword evidence="2" id="KW-1185">Reference proteome</keyword>
<organism evidence="1 2">
    <name type="scientific">Hermanssonia centrifuga</name>
    <dbReference type="NCBI Taxonomy" id="98765"/>
    <lineage>
        <taxon>Eukaryota</taxon>
        <taxon>Fungi</taxon>
        <taxon>Dikarya</taxon>
        <taxon>Basidiomycota</taxon>
        <taxon>Agaricomycotina</taxon>
        <taxon>Agaricomycetes</taxon>
        <taxon>Polyporales</taxon>
        <taxon>Meruliaceae</taxon>
        <taxon>Hermanssonia</taxon>
    </lineage>
</organism>
<sequence>MIAHYHRMQRRYSLFTHRPGKGVLVRVGPVFHYPARLLQVQEEKGPRHWRVKLWRHCKFTVLPDKLDLVVPEVHIVDELWNDQGARRRIRLGKWTHPAQLSDEDAMLADPTSVPFTPEIHNILEPHQAVLEMLVCWDPISGKSPVPATDYILLKQGFGEPEAIKRGMVPFTGDLDTEQQAQIKNWIYKKVVAHRDHSLILQDEDFPAEGSADAQEAFILDKAWSRQKDVRRNSDEQTYFVDVDRECLQDFERRLFERSKDAGPAGFFQWGLDVGDHQNKWDPYQGLPEFWNLGDMDPDEDTLQ</sequence>
<evidence type="ECO:0000313" key="2">
    <source>
        <dbReference type="Proteomes" id="UP000309038"/>
    </source>
</evidence>
<dbReference type="AlphaFoldDB" id="A0A4S4K9L3"/>
<dbReference type="EMBL" id="SGPJ01000421">
    <property type="protein sequence ID" value="THG94616.1"/>
    <property type="molecule type" value="Genomic_DNA"/>
</dbReference>
<protein>
    <submittedName>
        <fullName evidence="1">Uncharacterized protein</fullName>
    </submittedName>
</protein>
<name>A0A4S4K9L3_9APHY</name>
<reference evidence="1 2" key="1">
    <citation type="submission" date="2019-02" db="EMBL/GenBank/DDBJ databases">
        <title>Genome sequencing of the rare red list fungi Phlebia centrifuga.</title>
        <authorList>
            <person name="Buettner E."/>
            <person name="Kellner H."/>
        </authorList>
    </citation>
    <scope>NUCLEOTIDE SEQUENCE [LARGE SCALE GENOMIC DNA]</scope>
    <source>
        <strain evidence="1 2">DSM 108282</strain>
    </source>
</reference>
<feature type="non-terminal residue" evidence="1">
    <location>
        <position position="303"/>
    </location>
</feature>
<accession>A0A4S4K9L3</accession>